<evidence type="ECO:0000256" key="7">
    <source>
        <dbReference type="ARBA" id="ARBA00023251"/>
    </source>
</evidence>
<feature type="compositionally biased region" description="Low complexity" evidence="8">
    <location>
        <begin position="475"/>
        <end position="484"/>
    </location>
</feature>
<dbReference type="PANTHER" id="PTHR42718:SF46">
    <property type="entry name" value="BLR6921 PROTEIN"/>
    <property type="match status" value="1"/>
</dbReference>
<dbReference type="Gene3D" id="1.20.1250.20">
    <property type="entry name" value="MFS general substrate transporter like domains"/>
    <property type="match status" value="1"/>
</dbReference>
<feature type="region of interest" description="Disordered" evidence="8">
    <location>
        <begin position="473"/>
        <end position="508"/>
    </location>
</feature>
<feature type="transmembrane region" description="Helical" evidence="9">
    <location>
        <begin position="233"/>
        <end position="256"/>
    </location>
</feature>
<dbReference type="InterPro" id="IPR011701">
    <property type="entry name" value="MFS"/>
</dbReference>
<evidence type="ECO:0000259" key="10">
    <source>
        <dbReference type="PROSITE" id="PS50850"/>
    </source>
</evidence>
<feature type="transmembrane region" description="Helical" evidence="9">
    <location>
        <begin position="177"/>
        <end position="198"/>
    </location>
</feature>
<feature type="transmembrane region" description="Helical" evidence="9">
    <location>
        <begin position="307"/>
        <end position="327"/>
    </location>
</feature>
<dbReference type="GO" id="GO:0005886">
    <property type="term" value="C:plasma membrane"/>
    <property type="evidence" value="ECO:0007669"/>
    <property type="project" value="UniProtKB-SubCell"/>
</dbReference>
<keyword evidence="12" id="KW-1185">Reference proteome</keyword>
<keyword evidence="5 9" id="KW-1133">Transmembrane helix</keyword>
<dbReference type="EMBL" id="QUAK01000149">
    <property type="protein sequence ID" value="RFU83891.1"/>
    <property type="molecule type" value="Genomic_DNA"/>
</dbReference>
<dbReference type="GO" id="GO:0046677">
    <property type="term" value="P:response to antibiotic"/>
    <property type="evidence" value="ECO:0007669"/>
    <property type="project" value="UniProtKB-KW"/>
</dbReference>
<reference evidence="11 12" key="1">
    <citation type="submission" date="2018-08" db="EMBL/GenBank/DDBJ databases">
        <title>Isolation, diversity and antifungal activity of Actinobacteria from wheat.</title>
        <authorList>
            <person name="Han C."/>
        </authorList>
    </citation>
    <scope>NUCLEOTIDE SEQUENCE [LARGE SCALE GENOMIC DNA]</scope>
    <source>
        <strain evidence="11 12">NEAU-YY421</strain>
    </source>
</reference>
<keyword evidence="3" id="KW-1003">Cell membrane</keyword>
<feature type="region of interest" description="Disordered" evidence="8">
    <location>
        <begin position="1"/>
        <end position="20"/>
    </location>
</feature>
<dbReference type="Pfam" id="PF07690">
    <property type="entry name" value="MFS_1"/>
    <property type="match status" value="1"/>
</dbReference>
<feature type="transmembrane region" description="Helical" evidence="9">
    <location>
        <begin position="372"/>
        <end position="395"/>
    </location>
</feature>
<evidence type="ECO:0000256" key="1">
    <source>
        <dbReference type="ARBA" id="ARBA00004651"/>
    </source>
</evidence>
<feature type="transmembrane region" description="Helical" evidence="9">
    <location>
        <begin position="210"/>
        <end position="227"/>
    </location>
</feature>
<evidence type="ECO:0000256" key="4">
    <source>
        <dbReference type="ARBA" id="ARBA00022692"/>
    </source>
</evidence>
<gene>
    <name evidence="11" type="ORF">DY218_24495</name>
</gene>
<evidence type="ECO:0000313" key="12">
    <source>
        <dbReference type="Proteomes" id="UP000263094"/>
    </source>
</evidence>
<feature type="transmembrane region" description="Helical" evidence="9">
    <location>
        <begin position="348"/>
        <end position="366"/>
    </location>
</feature>
<feature type="transmembrane region" description="Helical" evidence="9">
    <location>
        <begin position="277"/>
        <end position="301"/>
    </location>
</feature>
<accession>A0A372LZ33</accession>
<proteinExistence type="predicted"/>
<dbReference type="PROSITE" id="PS50850">
    <property type="entry name" value="MFS"/>
    <property type="match status" value="1"/>
</dbReference>
<protein>
    <submittedName>
        <fullName evidence="11">MFS transporter</fullName>
    </submittedName>
</protein>
<feature type="transmembrane region" description="Helical" evidence="9">
    <location>
        <begin position="416"/>
        <end position="433"/>
    </location>
</feature>
<feature type="transmembrane region" description="Helical" evidence="9">
    <location>
        <begin position="59"/>
        <end position="78"/>
    </location>
</feature>
<keyword evidence="2" id="KW-0813">Transport</keyword>
<evidence type="ECO:0000256" key="5">
    <source>
        <dbReference type="ARBA" id="ARBA00022989"/>
    </source>
</evidence>
<comment type="subcellular location">
    <subcellularLocation>
        <location evidence="1">Cell membrane</location>
        <topology evidence="1">Multi-pass membrane protein</topology>
    </subcellularLocation>
</comment>
<feature type="transmembrane region" description="Helical" evidence="9">
    <location>
        <begin position="445"/>
        <end position="467"/>
    </location>
</feature>
<dbReference type="GO" id="GO:0022857">
    <property type="term" value="F:transmembrane transporter activity"/>
    <property type="evidence" value="ECO:0007669"/>
    <property type="project" value="InterPro"/>
</dbReference>
<dbReference type="Gene3D" id="1.20.1720.10">
    <property type="entry name" value="Multidrug resistance protein D"/>
    <property type="match status" value="1"/>
</dbReference>
<keyword evidence="4 9" id="KW-0812">Transmembrane</keyword>
<dbReference type="SUPFAM" id="SSF103473">
    <property type="entry name" value="MFS general substrate transporter"/>
    <property type="match status" value="1"/>
</dbReference>
<evidence type="ECO:0000313" key="11">
    <source>
        <dbReference type="EMBL" id="RFU83891.1"/>
    </source>
</evidence>
<dbReference type="Proteomes" id="UP000263094">
    <property type="component" value="Unassembled WGS sequence"/>
</dbReference>
<feature type="transmembrane region" description="Helical" evidence="9">
    <location>
        <begin position="90"/>
        <end position="113"/>
    </location>
</feature>
<dbReference type="AlphaFoldDB" id="A0A372LZ33"/>
<dbReference type="CDD" id="cd17504">
    <property type="entry name" value="MFS_MMR_MDR_like"/>
    <property type="match status" value="1"/>
</dbReference>
<evidence type="ECO:0000256" key="8">
    <source>
        <dbReference type="SAM" id="MobiDB-lite"/>
    </source>
</evidence>
<dbReference type="InterPro" id="IPR020846">
    <property type="entry name" value="MFS_dom"/>
</dbReference>
<dbReference type="OrthoDB" id="4484751at2"/>
<organism evidence="11 12">
    <name type="scientific">Streptomyces triticagri</name>
    <dbReference type="NCBI Taxonomy" id="2293568"/>
    <lineage>
        <taxon>Bacteria</taxon>
        <taxon>Bacillati</taxon>
        <taxon>Actinomycetota</taxon>
        <taxon>Actinomycetes</taxon>
        <taxon>Kitasatosporales</taxon>
        <taxon>Streptomycetaceae</taxon>
        <taxon>Streptomyces</taxon>
    </lineage>
</organism>
<feature type="domain" description="Major facilitator superfamily (MFS) profile" evidence="10">
    <location>
        <begin position="20"/>
        <end position="472"/>
    </location>
</feature>
<keyword evidence="6 9" id="KW-0472">Membrane</keyword>
<evidence type="ECO:0000256" key="2">
    <source>
        <dbReference type="ARBA" id="ARBA00022448"/>
    </source>
</evidence>
<keyword evidence="7" id="KW-0046">Antibiotic resistance</keyword>
<dbReference type="PANTHER" id="PTHR42718">
    <property type="entry name" value="MAJOR FACILITATOR SUPERFAMILY MULTIDRUG TRANSPORTER MFSC"/>
    <property type="match status" value="1"/>
</dbReference>
<evidence type="ECO:0000256" key="9">
    <source>
        <dbReference type="SAM" id="Phobius"/>
    </source>
</evidence>
<sequence length="508" mass="51460">MTVTRGNPPTGGSGRSRGTRPGVLLPSLMFMALSVSVISTLGAPMVPTIAREQQVSLGAAQWTLTVTLLAGAIAGPVLGRLGDGPRRRGAIQGALACVLVGSVLAAAAPAFWLLMAGRSLQGVGMGLMPLAISVARDHLPAERMRSGIASLSVTTSVGAGLGYPVTGMIAQHLDYRAGFWFAALLSALALGLVTWVVPTGSSTPGRRLDTVGAVLLCTGLATVLLALSQGSVWGWASPATLGCLAGAVSAFALWVVSALRVGHPLVDIRLVRNRAVLAANVTALLMGIGMFGVLSLVTLYTQVPASAGYGFQLSLTATGLILLPLSLGSITANRAASALVSRIGLNRVLPLGALLVCADLVLLAVWRDHLGILVLGTFLLGNGVGASYAVMPLLIVRHVPPSETGSATGFNQVLRVVGGSVGSATVSAILLAHTPAGGETPDSGAYTLALLVTAGAAFLGVVTAVVLPPRRSRTPELPAATEPEAPQPPAAHRPAAPASGIVRRGSTR</sequence>
<name>A0A372LZ33_9ACTN</name>
<evidence type="ECO:0000256" key="6">
    <source>
        <dbReference type="ARBA" id="ARBA00023136"/>
    </source>
</evidence>
<feature type="transmembrane region" description="Helical" evidence="9">
    <location>
        <begin position="23"/>
        <end position="47"/>
    </location>
</feature>
<comment type="caution">
    <text evidence="11">The sequence shown here is derived from an EMBL/GenBank/DDBJ whole genome shotgun (WGS) entry which is preliminary data.</text>
</comment>
<evidence type="ECO:0000256" key="3">
    <source>
        <dbReference type="ARBA" id="ARBA00022475"/>
    </source>
</evidence>
<dbReference type="InterPro" id="IPR036259">
    <property type="entry name" value="MFS_trans_sf"/>
</dbReference>